<feature type="signal peptide" evidence="1">
    <location>
        <begin position="1"/>
        <end position="24"/>
    </location>
</feature>
<dbReference type="STRING" id="1117943.SFHH103_00136"/>
<dbReference type="AlphaFoldDB" id="G9AA49"/>
<dbReference type="HOGENOM" id="CLU_1794913_0_0_5"/>
<gene>
    <name evidence="2" type="ordered locus">SFHH103_00136</name>
</gene>
<keyword evidence="1" id="KW-0732">Signal</keyword>
<reference evidence="2 3" key="1">
    <citation type="journal article" date="2012" name="J. Bacteriol.">
        <title>Genome sequence of the soybean symbiont Sinorhizobium fredii HH103.</title>
        <authorList>
            <person name="Weidner S."/>
            <person name="Becker A."/>
            <person name="Bonilla I."/>
            <person name="Jaenicke S."/>
            <person name="Lloret J."/>
            <person name="Margaret I."/>
            <person name="Puhler A."/>
            <person name="Ruiz-Sainz J.E."/>
            <person name="Schneiker-Bekel S."/>
            <person name="Szczepanowski R."/>
            <person name="Vinardell J.M."/>
            <person name="Zehner S."/>
            <person name="Gottfert M."/>
        </authorList>
    </citation>
    <scope>NUCLEOTIDE SEQUENCE [LARGE SCALE GENOMIC DNA]</scope>
    <source>
        <strain evidence="2 3">HH103</strain>
    </source>
</reference>
<sequence>MTSFKPISATAATLSLTMATHGGATVVANRAAGITMTLPAASGTGVKFKVVVGTTVTSNSLKVQVANATDVMTGTATFGQDAADTAVLFETASDSDTITMNGSTTGGIKGDIIELEDIASGLWSVTVLGSAAGTEATCFSAAVS</sequence>
<evidence type="ECO:0000313" key="3">
    <source>
        <dbReference type="Proteomes" id="UP000007735"/>
    </source>
</evidence>
<dbReference type="PATRIC" id="fig|380.5.peg.146"/>
<accession>G9AA49</accession>
<organism evidence="2 3">
    <name type="scientific">Sinorhizobium fredii (strain HH103)</name>
    <dbReference type="NCBI Taxonomy" id="1117943"/>
    <lineage>
        <taxon>Bacteria</taxon>
        <taxon>Pseudomonadati</taxon>
        <taxon>Pseudomonadota</taxon>
        <taxon>Alphaproteobacteria</taxon>
        <taxon>Hyphomicrobiales</taxon>
        <taxon>Rhizobiaceae</taxon>
        <taxon>Sinorhizobium/Ensifer group</taxon>
        <taxon>Sinorhizobium</taxon>
    </lineage>
</organism>
<proteinExistence type="predicted"/>
<dbReference type="eggNOG" id="ENOG50319A1">
    <property type="taxonomic scope" value="Bacteria"/>
</dbReference>
<protein>
    <submittedName>
        <fullName evidence="2">Hypothetical secreted protein</fullName>
    </submittedName>
</protein>
<evidence type="ECO:0000313" key="2">
    <source>
        <dbReference type="EMBL" id="CCE94640.1"/>
    </source>
</evidence>
<dbReference type="KEGG" id="sfh:SFHH103_00136"/>
<dbReference type="Proteomes" id="UP000007735">
    <property type="component" value="Chromosome"/>
</dbReference>
<feature type="chain" id="PRO_5003519544" evidence="1">
    <location>
        <begin position="25"/>
        <end position="144"/>
    </location>
</feature>
<evidence type="ECO:0000256" key="1">
    <source>
        <dbReference type="SAM" id="SignalP"/>
    </source>
</evidence>
<dbReference type="RefSeq" id="WP_014327166.1">
    <property type="nucleotide sequence ID" value="NC_016812.1"/>
</dbReference>
<name>G9AA49_SINF1</name>
<dbReference type="EMBL" id="HE616890">
    <property type="protein sequence ID" value="CCE94640.1"/>
    <property type="molecule type" value="Genomic_DNA"/>
</dbReference>